<evidence type="ECO:0000256" key="3">
    <source>
        <dbReference type="ARBA" id="ARBA00022475"/>
    </source>
</evidence>
<dbReference type="PANTHER" id="PTHR34582">
    <property type="entry name" value="UPF0702 TRANSMEMBRANE PROTEIN YCAP"/>
    <property type="match status" value="1"/>
</dbReference>
<sequence length="236" mass="27283">MFILIIRTVILYVYLIFIMRVMGKRQLGQLEPVDFVVALMISELATLPMGDNRIPLIYAIVPITTLVFLQVMTSFLELKSEHIRSILNGQPSILIKDGLVNVKELKQVRYNLDDLLGELRQNGYFNLQEIHYAILETDGSLSIVPYKDYEPPTREDFNIKVEDEPLPIPVILDGVINKANLKSIKKDNYWLEEKLAKNNIKNYKDVLIAIVYSNNQKFYFQLKNQTTNEGDNEKES</sequence>
<name>A0A927ZTF7_9CLOT</name>
<keyword evidence="4 7" id="KW-0812">Transmembrane</keyword>
<evidence type="ECO:0000313" key="10">
    <source>
        <dbReference type="Proteomes" id="UP000768462"/>
    </source>
</evidence>
<dbReference type="AlphaFoldDB" id="A0A927ZTF7"/>
<feature type="transmembrane region" description="Helical" evidence="7">
    <location>
        <begin position="56"/>
        <end position="76"/>
    </location>
</feature>
<reference evidence="9" key="1">
    <citation type="submission" date="2019-04" db="EMBL/GenBank/DDBJ databases">
        <title>Evolution of Biomass-Degrading Anaerobic Consortia Revealed by Metagenomics.</title>
        <authorList>
            <person name="Peng X."/>
        </authorList>
    </citation>
    <scope>NUCLEOTIDE SEQUENCE</scope>
    <source>
        <strain evidence="9">SIG254</strain>
    </source>
</reference>
<evidence type="ECO:0000256" key="1">
    <source>
        <dbReference type="ARBA" id="ARBA00004651"/>
    </source>
</evidence>
<keyword evidence="6 7" id="KW-0472">Membrane</keyword>
<accession>A0A927ZTF7</accession>
<evidence type="ECO:0000256" key="5">
    <source>
        <dbReference type="ARBA" id="ARBA00022989"/>
    </source>
</evidence>
<feature type="transmembrane region" description="Helical" evidence="7">
    <location>
        <begin position="6"/>
        <end position="23"/>
    </location>
</feature>
<dbReference type="PANTHER" id="PTHR34582:SF6">
    <property type="entry name" value="UPF0702 TRANSMEMBRANE PROTEIN YCAP"/>
    <property type="match status" value="1"/>
</dbReference>
<organism evidence="9 10">
    <name type="scientific">Clostridium sulfidigenes</name>
    <dbReference type="NCBI Taxonomy" id="318464"/>
    <lineage>
        <taxon>Bacteria</taxon>
        <taxon>Bacillati</taxon>
        <taxon>Bacillota</taxon>
        <taxon>Clostridia</taxon>
        <taxon>Eubacteriales</taxon>
        <taxon>Clostridiaceae</taxon>
        <taxon>Clostridium</taxon>
    </lineage>
</organism>
<dbReference type="Proteomes" id="UP000768462">
    <property type="component" value="Unassembled WGS sequence"/>
</dbReference>
<keyword evidence="5 7" id="KW-1133">Transmembrane helix</keyword>
<dbReference type="Gene3D" id="3.30.240.20">
    <property type="entry name" value="bsu07140 like domains"/>
    <property type="match status" value="2"/>
</dbReference>
<comment type="subcellular location">
    <subcellularLocation>
        <location evidence="1">Cell membrane</location>
        <topology evidence="1">Multi-pass membrane protein</topology>
    </subcellularLocation>
</comment>
<comment type="similarity">
    <text evidence="2">Belongs to the UPF0702 family.</text>
</comment>
<evidence type="ECO:0000256" key="6">
    <source>
        <dbReference type="ARBA" id="ARBA00023136"/>
    </source>
</evidence>
<protein>
    <submittedName>
        <fullName evidence="9">DUF421 domain-containing protein</fullName>
    </submittedName>
</protein>
<dbReference type="Pfam" id="PF04239">
    <property type="entry name" value="DUF421"/>
    <property type="match status" value="1"/>
</dbReference>
<gene>
    <name evidence="9" type="ORF">E7215_07010</name>
</gene>
<comment type="caution">
    <text evidence="9">The sequence shown here is derived from an EMBL/GenBank/DDBJ whole genome shotgun (WGS) entry which is preliminary data.</text>
</comment>
<dbReference type="InterPro" id="IPR007353">
    <property type="entry name" value="DUF421"/>
</dbReference>
<keyword evidence="3" id="KW-1003">Cell membrane</keyword>
<dbReference type="PROSITE" id="PS50999">
    <property type="entry name" value="COX2_TM"/>
    <property type="match status" value="1"/>
</dbReference>
<proteinExistence type="inferred from homology"/>
<evidence type="ECO:0000259" key="8">
    <source>
        <dbReference type="PROSITE" id="PS50999"/>
    </source>
</evidence>
<dbReference type="GO" id="GO:0022900">
    <property type="term" value="P:electron transport chain"/>
    <property type="evidence" value="ECO:0007669"/>
    <property type="project" value="InterPro"/>
</dbReference>
<dbReference type="GO" id="GO:0005886">
    <property type="term" value="C:plasma membrane"/>
    <property type="evidence" value="ECO:0007669"/>
    <property type="project" value="UniProtKB-SubCell"/>
</dbReference>
<evidence type="ECO:0000313" key="9">
    <source>
        <dbReference type="EMBL" id="MBE6059908.1"/>
    </source>
</evidence>
<evidence type="ECO:0000256" key="2">
    <source>
        <dbReference type="ARBA" id="ARBA00006448"/>
    </source>
</evidence>
<evidence type="ECO:0000256" key="4">
    <source>
        <dbReference type="ARBA" id="ARBA00022692"/>
    </source>
</evidence>
<feature type="domain" description="Cytochrome oxidase subunit II transmembrane region profile" evidence="8">
    <location>
        <begin position="1"/>
        <end position="84"/>
    </location>
</feature>
<dbReference type="EMBL" id="SVCM01000077">
    <property type="protein sequence ID" value="MBE6059908.1"/>
    <property type="molecule type" value="Genomic_DNA"/>
</dbReference>
<dbReference type="InterPro" id="IPR011759">
    <property type="entry name" value="Cyt_c_oxidase_su2_TM_dom"/>
</dbReference>
<dbReference type="InterPro" id="IPR023090">
    <property type="entry name" value="UPF0702_alpha/beta_dom_sf"/>
</dbReference>
<evidence type="ECO:0000256" key="7">
    <source>
        <dbReference type="SAM" id="Phobius"/>
    </source>
</evidence>